<reference evidence="2" key="1">
    <citation type="submission" date="2016-10" db="EMBL/GenBank/DDBJ databases">
        <authorList>
            <person name="Varghese N."/>
            <person name="Submissions S."/>
        </authorList>
    </citation>
    <scope>NUCLEOTIDE SEQUENCE [LARGE SCALE GENOMIC DNA]</scope>
    <source>
        <strain evidence="2">DSM 46732</strain>
    </source>
</reference>
<organism evidence="1 2">
    <name type="scientific">Actinopolyspora xinjiangensis</name>
    <dbReference type="NCBI Taxonomy" id="405564"/>
    <lineage>
        <taxon>Bacteria</taxon>
        <taxon>Bacillati</taxon>
        <taxon>Actinomycetota</taxon>
        <taxon>Actinomycetes</taxon>
        <taxon>Actinopolysporales</taxon>
        <taxon>Actinopolysporaceae</taxon>
        <taxon>Actinopolyspora</taxon>
    </lineage>
</organism>
<protein>
    <recommendedName>
        <fullName evidence="3">Helix-turn-helix of DDE superfamily endonuclease</fullName>
    </recommendedName>
</protein>
<sequence>MAERISELVRWDQRKTLPVFMARVVTLASYWMYLSQKYLAALRNTSQSRVSRVLRRIEPILIGGVDEWAQKTTEDLTGTSPRSMVY</sequence>
<evidence type="ECO:0000313" key="1">
    <source>
        <dbReference type="EMBL" id="SDP97427.1"/>
    </source>
</evidence>
<accession>A0A1H0X385</accession>
<name>A0A1H0X385_9ACTN</name>
<keyword evidence="2" id="KW-1185">Reference proteome</keyword>
<dbReference type="EMBL" id="FNJR01000028">
    <property type="protein sequence ID" value="SDP97427.1"/>
    <property type="molecule type" value="Genomic_DNA"/>
</dbReference>
<gene>
    <name evidence="1" type="ORF">SAMN04487905_1282</name>
</gene>
<evidence type="ECO:0000313" key="2">
    <source>
        <dbReference type="Proteomes" id="UP000199497"/>
    </source>
</evidence>
<proteinExistence type="predicted"/>
<dbReference type="AlphaFoldDB" id="A0A1H0X385"/>
<evidence type="ECO:0008006" key="3">
    <source>
        <dbReference type="Google" id="ProtNLM"/>
    </source>
</evidence>
<dbReference type="Proteomes" id="UP000199497">
    <property type="component" value="Unassembled WGS sequence"/>
</dbReference>